<gene>
    <name evidence="6" type="ORF">AAW51_2801</name>
</gene>
<keyword evidence="3" id="KW-0902">Two-component regulatory system</keyword>
<dbReference type="Pfam" id="PF07730">
    <property type="entry name" value="HisKA_3"/>
    <property type="match status" value="1"/>
</dbReference>
<evidence type="ECO:0000256" key="2">
    <source>
        <dbReference type="ARBA" id="ARBA00022777"/>
    </source>
</evidence>
<keyword evidence="2 6" id="KW-0418">Kinase</keyword>
<dbReference type="RefSeq" id="WP_053013564.1">
    <property type="nucleotide sequence ID" value="NZ_CP011371.1"/>
</dbReference>
<evidence type="ECO:0000313" key="6">
    <source>
        <dbReference type="EMBL" id="AKJ29492.1"/>
    </source>
</evidence>
<dbReference type="SMART" id="SM00091">
    <property type="entry name" value="PAS"/>
    <property type="match status" value="1"/>
</dbReference>
<proteinExistence type="predicted"/>
<dbReference type="InterPro" id="IPR000014">
    <property type="entry name" value="PAS"/>
</dbReference>
<feature type="domain" description="Histidine kinase" evidence="5">
    <location>
        <begin position="206"/>
        <end position="397"/>
    </location>
</feature>
<dbReference type="STRING" id="413882.AAW51_2801"/>
<dbReference type="PANTHER" id="PTHR24421">
    <property type="entry name" value="NITRATE/NITRITE SENSOR PROTEIN NARX-RELATED"/>
    <property type="match status" value="1"/>
</dbReference>
<dbReference type="Gene3D" id="3.30.450.20">
    <property type="entry name" value="PAS domain"/>
    <property type="match status" value="1"/>
</dbReference>
<dbReference type="Gene3D" id="1.20.5.1930">
    <property type="match status" value="1"/>
</dbReference>
<dbReference type="SUPFAM" id="SSF55874">
    <property type="entry name" value="ATPase domain of HSP90 chaperone/DNA topoisomerase II/histidine kinase"/>
    <property type="match status" value="1"/>
</dbReference>
<dbReference type="Pfam" id="PF00989">
    <property type="entry name" value="PAS"/>
    <property type="match status" value="1"/>
</dbReference>
<dbReference type="EMBL" id="CP011371">
    <property type="protein sequence ID" value="AKJ29492.1"/>
    <property type="molecule type" value="Genomic_DNA"/>
</dbReference>
<dbReference type="SUPFAM" id="SSF55785">
    <property type="entry name" value="PYP-like sensor domain (PAS domain)"/>
    <property type="match status" value="1"/>
</dbReference>
<name>A0A0G3BJD8_9BURK</name>
<evidence type="ECO:0000259" key="5">
    <source>
        <dbReference type="PROSITE" id="PS50109"/>
    </source>
</evidence>
<dbReference type="InterPro" id="IPR003594">
    <property type="entry name" value="HATPase_dom"/>
</dbReference>
<dbReference type="InterPro" id="IPR011712">
    <property type="entry name" value="Sig_transdc_His_kin_sub3_dim/P"/>
</dbReference>
<keyword evidence="1" id="KW-0808">Transferase</keyword>
<dbReference type="GO" id="GO:0000155">
    <property type="term" value="F:phosphorelay sensor kinase activity"/>
    <property type="evidence" value="ECO:0007669"/>
    <property type="project" value="InterPro"/>
</dbReference>
<dbReference type="SMART" id="SM00387">
    <property type="entry name" value="HATPase_c"/>
    <property type="match status" value="1"/>
</dbReference>
<organism evidence="6 7">
    <name type="scientific">Caldimonas brevitalea</name>
    <dbReference type="NCBI Taxonomy" id="413882"/>
    <lineage>
        <taxon>Bacteria</taxon>
        <taxon>Pseudomonadati</taxon>
        <taxon>Pseudomonadota</taxon>
        <taxon>Betaproteobacteria</taxon>
        <taxon>Burkholderiales</taxon>
        <taxon>Sphaerotilaceae</taxon>
        <taxon>Caldimonas</taxon>
    </lineage>
</organism>
<dbReference type="PATRIC" id="fig|413882.6.peg.2923"/>
<protein>
    <submittedName>
        <fullName evidence="6">Sensor histidine kinase</fullName>
    </submittedName>
</protein>
<dbReference type="CDD" id="cd00130">
    <property type="entry name" value="PAS"/>
    <property type="match status" value="1"/>
</dbReference>
<evidence type="ECO:0000256" key="1">
    <source>
        <dbReference type="ARBA" id="ARBA00022679"/>
    </source>
</evidence>
<feature type="coiled-coil region" evidence="4">
    <location>
        <begin position="171"/>
        <end position="198"/>
    </location>
</feature>
<dbReference type="NCBIfam" id="TIGR00229">
    <property type="entry name" value="sensory_box"/>
    <property type="match status" value="1"/>
</dbReference>
<evidence type="ECO:0000313" key="7">
    <source>
        <dbReference type="Proteomes" id="UP000035352"/>
    </source>
</evidence>
<evidence type="ECO:0000256" key="3">
    <source>
        <dbReference type="ARBA" id="ARBA00023012"/>
    </source>
</evidence>
<keyword evidence="7" id="KW-1185">Reference proteome</keyword>
<dbReference type="InterPro" id="IPR050482">
    <property type="entry name" value="Sensor_HK_TwoCompSys"/>
</dbReference>
<dbReference type="CDD" id="cd16917">
    <property type="entry name" value="HATPase_UhpB-NarQ-NarX-like"/>
    <property type="match status" value="1"/>
</dbReference>
<dbReference type="KEGG" id="pbh:AAW51_2801"/>
<sequence length="409" mass="44879">MLLGALALFCLRRWGIGLAAAAKRDAVVLRQRAHRRDLLCNLATTRMSRRNLMGLQPIEARYQAMVELSPDAIWIIEAGRIGLVNRSCLDLLGSDEAAGVIGQDPLAYFLEEDRPAVAALMQQALARGRAAGLERCIRRPDGCRREVEVSAAALPDHAQTLEVVLRDVTQRNETARLLEQSGEELRRLSRNLLDVREEERRHISRELHDELGQRLSAIRMEVASLVMAPVEDDDLGRRVAEAVRMIDETVASVRRIAADLRPAMLDDLGLEAAVEWLAQDWSSRTGLQIDVLYAVGETQVSDAAKTAAYRIVQEALTNVSRHARARRVSIALRLEHGRLAVSVEDDGRGMSASALPKPRSYGLIGMRERALQLGGSVSLQSSPGLGTRVQATLPAAASAAGAQRLRVRP</sequence>
<dbReference type="InterPro" id="IPR036890">
    <property type="entry name" value="HATPase_C_sf"/>
</dbReference>
<dbReference type="InterPro" id="IPR005467">
    <property type="entry name" value="His_kinase_dom"/>
</dbReference>
<keyword evidence="4" id="KW-0175">Coiled coil</keyword>
<dbReference type="Gene3D" id="3.30.565.10">
    <property type="entry name" value="Histidine kinase-like ATPase, C-terminal domain"/>
    <property type="match status" value="1"/>
</dbReference>
<evidence type="ECO:0000256" key="4">
    <source>
        <dbReference type="SAM" id="Coils"/>
    </source>
</evidence>
<dbReference type="AlphaFoldDB" id="A0A0G3BJD8"/>
<dbReference type="PROSITE" id="PS50109">
    <property type="entry name" value="HIS_KIN"/>
    <property type="match status" value="1"/>
</dbReference>
<dbReference type="GO" id="GO:0016020">
    <property type="term" value="C:membrane"/>
    <property type="evidence" value="ECO:0007669"/>
    <property type="project" value="InterPro"/>
</dbReference>
<dbReference type="InterPro" id="IPR035965">
    <property type="entry name" value="PAS-like_dom_sf"/>
</dbReference>
<dbReference type="Proteomes" id="UP000035352">
    <property type="component" value="Chromosome"/>
</dbReference>
<dbReference type="GO" id="GO:0046983">
    <property type="term" value="F:protein dimerization activity"/>
    <property type="evidence" value="ECO:0007669"/>
    <property type="project" value="InterPro"/>
</dbReference>
<dbReference type="PANTHER" id="PTHR24421:SF58">
    <property type="entry name" value="SIGNAL TRANSDUCTION HISTIDINE-PROTEIN KINASE_PHOSPHATASE UHPB"/>
    <property type="match status" value="1"/>
</dbReference>
<dbReference type="Pfam" id="PF02518">
    <property type="entry name" value="HATPase_c"/>
    <property type="match status" value="1"/>
</dbReference>
<dbReference type="GO" id="GO:0006355">
    <property type="term" value="P:regulation of DNA-templated transcription"/>
    <property type="evidence" value="ECO:0007669"/>
    <property type="project" value="InterPro"/>
</dbReference>
<dbReference type="InterPro" id="IPR013767">
    <property type="entry name" value="PAS_fold"/>
</dbReference>
<accession>A0A0G3BJD8</accession>
<reference evidence="6 7" key="1">
    <citation type="submission" date="2015-05" db="EMBL/GenBank/DDBJ databases">
        <authorList>
            <person name="Tang B."/>
            <person name="Yu Y."/>
        </authorList>
    </citation>
    <scope>NUCLEOTIDE SEQUENCE [LARGE SCALE GENOMIC DNA]</scope>
    <source>
        <strain evidence="6 7">DSM 7029</strain>
    </source>
</reference>